<evidence type="ECO:0008006" key="4">
    <source>
        <dbReference type="Google" id="ProtNLM"/>
    </source>
</evidence>
<sequence>MRKILLIMATIFSLTAVGQVNMTVYLSNGEVKVYDKADVDSVTFGMSGDTDKYNGYEYVDLGLPSGLKWATCNIGADAPEKYGDFYEWAETEPRDRYGKGNKYSSDGSSLKYSKYNKDDNKTLLDPEDDVAHMKMRGAWRMPTLDELKELFNQCQCSVETAGDVKGFRITGPNGNSMFMPLAGYNMGESISKRGYKGIYWSSSLYEDEISSKANTVSLFDTGKFRFESLNRSFGCCVRAVIE</sequence>
<feature type="chain" id="PRO_5046089897" description="Fibrobacter succinogenes major paralogous domain-containing protein" evidence="1">
    <location>
        <begin position="19"/>
        <end position="242"/>
    </location>
</feature>
<dbReference type="Proteomes" id="UP001193734">
    <property type="component" value="Unassembled WGS sequence"/>
</dbReference>
<organism evidence="2 3">
    <name type="scientific">Xylanibacter rodentium</name>
    <dbReference type="NCBI Taxonomy" id="2736289"/>
    <lineage>
        <taxon>Bacteria</taxon>
        <taxon>Pseudomonadati</taxon>
        <taxon>Bacteroidota</taxon>
        <taxon>Bacteroidia</taxon>
        <taxon>Bacteroidales</taxon>
        <taxon>Prevotellaceae</taxon>
        <taxon>Xylanibacter</taxon>
    </lineage>
</organism>
<protein>
    <recommendedName>
        <fullName evidence="4">Fibrobacter succinogenes major paralogous domain-containing protein</fullName>
    </recommendedName>
</protein>
<keyword evidence="1" id="KW-0732">Signal</keyword>
<proteinExistence type="predicted"/>
<dbReference type="EMBL" id="JABKKE010000033">
    <property type="protein sequence ID" value="NPE15260.1"/>
    <property type="molecule type" value="Genomic_DNA"/>
</dbReference>
<comment type="caution">
    <text evidence="2">The sequence shown here is derived from an EMBL/GenBank/DDBJ whole genome shotgun (WGS) entry which is preliminary data.</text>
</comment>
<gene>
    <name evidence="2" type="ORF">HPS55_13185</name>
</gene>
<keyword evidence="3" id="KW-1185">Reference proteome</keyword>
<feature type="signal peptide" evidence="1">
    <location>
        <begin position="1"/>
        <end position="18"/>
    </location>
</feature>
<dbReference type="GeneID" id="82158723"/>
<accession>A0ABX2AZY5</accession>
<reference evidence="2 3" key="1">
    <citation type="submission" date="2020-05" db="EMBL/GenBank/DDBJ databases">
        <title>Distinct polysaccharide utilization as determinants for interspecies competition between intestinal Prevotella spp.</title>
        <authorList>
            <person name="Galvez E.J.C."/>
            <person name="Iljazovic A."/>
            <person name="Strowig T."/>
        </authorList>
    </citation>
    <scope>NUCLEOTIDE SEQUENCE [LARGE SCALE GENOMIC DNA]</scope>
    <source>
        <strain evidence="2 3">PROD</strain>
    </source>
</reference>
<dbReference type="RefSeq" id="WP_172178656.1">
    <property type="nucleotide sequence ID" value="NZ_CASGIA010000045.1"/>
</dbReference>
<evidence type="ECO:0000313" key="2">
    <source>
        <dbReference type="EMBL" id="NPE15260.1"/>
    </source>
</evidence>
<evidence type="ECO:0000313" key="3">
    <source>
        <dbReference type="Proteomes" id="UP001193734"/>
    </source>
</evidence>
<name>A0ABX2AZY5_9BACT</name>
<evidence type="ECO:0000256" key="1">
    <source>
        <dbReference type="SAM" id="SignalP"/>
    </source>
</evidence>